<feature type="region of interest" description="Disordered" evidence="1">
    <location>
        <begin position="288"/>
        <end position="318"/>
    </location>
</feature>
<dbReference type="AlphaFoldDB" id="A0A1Y2NWR6"/>
<organism evidence="2 3">
    <name type="scientific">Streptomyces fradiae ATCC 10745 = DSM 40063</name>
    <dbReference type="NCBI Taxonomy" id="1319510"/>
    <lineage>
        <taxon>Bacteria</taxon>
        <taxon>Bacillati</taxon>
        <taxon>Actinomycetota</taxon>
        <taxon>Actinomycetes</taxon>
        <taxon>Kitasatosporales</taxon>
        <taxon>Streptomycetaceae</taxon>
        <taxon>Streptomyces</taxon>
    </lineage>
</organism>
<proteinExistence type="predicted"/>
<feature type="region of interest" description="Disordered" evidence="1">
    <location>
        <begin position="371"/>
        <end position="401"/>
    </location>
</feature>
<feature type="compositionally biased region" description="Gly residues" evidence="1">
    <location>
        <begin position="307"/>
        <end position="318"/>
    </location>
</feature>
<evidence type="ECO:0000313" key="2">
    <source>
        <dbReference type="EMBL" id="OSY51956.1"/>
    </source>
</evidence>
<dbReference type="EMBL" id="MIFZ01000211">
    <property type="protein sequence ID" value="OSY51956.1"/>
    <property type="molecule type" value="Genomic_DNA"/>
</dbReference>
<protein>
    <submittedName>
        <fullName evidence="2">Uncharacterized protein</fullName>
    </submittedName>
</protein>
<evidence type="ECO:0000313" key="3">
    <source>
        <dbReference type="Proteomes" id="UP000194318"/>
    </source>
</evidence>
<gene>
    <name evidence="2" type="ORF">BG846_02418</name>
</gene>
<accession>A0A1Y2NWR6</accession>
<feature type="compositionally biased region" description="Basic and acidic residues" evidence="1">
    <location>
        <begin position="288"/>
        <end position="306"/>
    </location>
</feature>
<sequence>MGRHRGGDQPPLDGVAAQVAQALPGLVVLHALGDDEQAEGVGQVHGAADDLGVLRVDGEAGHEGAVDLQFADREAAQVDQGRVARAEVVQGHLHAVTRQPGEGVGGTLRVLQQDVLRYLQLEGGGGHVVAGQAGGDGPREAGAVHVARGDVHRDGDLQALGAPAGDLAEGRLQDVLREVGHQAGGLGDGDELVRGDAAALRVDPADQRLQAGDVAVEADLGLVVQLHLARVEGAAQVAEEAEPVGRVGVPLGLVHLDAGAVALRLVHGHVGALEEPLRVEGVVGEDGDARAGLQDERESVEVERGGEVGGEVAGDPLGAGRGIGHREENGEFVAAEPGGLRAAREGEAQPLGDLEEEPVAGEVAERVVDGPEAVEVDEDERAAPAVGLGGLQGRPGPFEQPLAVGEAGERVAELLLGAGTGDPEGGVERD</sequence>
<name>A0A1Y2NWR6_STRFR</name>
<evidence type="ECO:0000256" key="1">
    <source>
        <dbReference type="SAM" id="MobiDB-lite"/>
    </source>
</evidence>
<reference evidence="2 3" key="1">
    <citation type="submission" date="2016-09" db="EMBL/GenBank/DDBJ databases">
        <title>Streptomyces fradiae DSM40063, a candidate organism with high potential of specific P450 cytochromes.</title>
        <authorList>
            <person name="Grumaz C."/>
            <person name="Vainshtein Y."/>
            <person name="Kirstahler P."/>
            <person name="Sohn K."/>
        </authorList>
    </citation>
    <scope>NUCLEOTIDE SEQUENCE [LARGE SCALE GENOMIC DNA]</scope>
    <source>
        <strain evidence="2 3">DSM 40063</strain>
    </source>
</reference>
<comment type="caution">
    <text evidence="2">The sequence shown here is derived from an EMBL/GenBank/DDBJ whole genome shotgun (WGS) entry which is preliminary data.</text>
</comment>
<dbReference type="Proteomes" id="UP000194318">
    <property type="component" value="Unassembled WGS sequence"/>
</dbReference>